<dbReference type="NCBIfam" id="NF003818">
    <property type="entry name" value="PRK05409.1"/>
    <property type="match status" value="1"/>
</dbReference>
<keyword evidence="2" id="KW-1185">Reference proteome</keyword>
<dbReference type="PANTHER" id="PTHR42194">
    <property type="entry name" value="UPF0276 PROTEIN HI_1600"/>
    <property type="match status" value="1"/>
</dbReference>
<dbReference type="EMBL" id="RJVQ01000002">
    <property type="protein sequence ID" value="RQW64429.1"/>
    <property type="molecule type" value="Genomic_DNA"/>
</dbReference>
<gene>
    <name evidence="1" type="ORF">EES38_04125</name>
</gene>
<proteinExistence type="predicted"/>
<sequence>MSQSHVNFQGTDVVPCIFPEKSGVSLKPCHYEEVLATKPDVGFFEIHAENYLSEGGPARHFLEKVREIYPITVHGVGLSIGGENELNLQHLQKVKNLIEWVEPIVFSEHLAWSSHYQHFLNDLLPLPYNQQTLDSVCTHIDQIQTALKSTILLENPSTYISFKDQRFSETEFLAKVVEKTGCQLLLDVNNVEVSCFNHGRSTSEYLNSFPMSAVKQIHLAGYTLDKSEHLSLKIDSHNAPVADEVWQLFSDVQSNNPHIPTLIEWDSDIPPLKDLIAQAQLADQIIRSGR</sequence>
<protein>
    <submittedName>
        <fullName evidence="1">DUF692 domain-containing protein</fullName>
    </submittedName>
</protein>
<accession>A0A3N9TJE0</accession>
<organism evidence="1 2">
    <name type="scientific">Vibrio viridaestus</name>
    <dbReference type="NCBI Taxonomy" id="2487322"/>
    <lineage>
        <taxon>Bacteria</taxon>
        <taxon>Pseudomonadati</taxon>
        <taxon>Pseudomonadota</taxon>
        <taxon>Gammaproteobacteria</taxon>
        <taxon>Vibrionales</taxon>
        <taxon>Vibrionaceae</taxon>
        <taxon>Vibrio</taxon>
    </lineage>
</organism>
<comment type="caution">
    <text evidence="1">The sequence shown here is derived from an EMBL/GenBank/DDBJ whole genome shotgun (WGS) entry which is preliminary data.</text>
</comment>
<dbReference type="AlphaFoldDB" id="A0A3N9TJE0"/>
<reference evidence="1 2" key="1">
    <citation type="submission" date="2018-11" db="EMBL/GenBank/DDBJ databases">
        <title>Vibrio LJC006 sp. nov., isolated from seawater during the bloom of the enteromorpha.</title>
        <authorList>
            <person name="Liang J."/>
        </authorList>
    </citation>
    <scope>NUCLEOTIDE SEQUENCE [LARGE SCALE GENOMIC DNA]</scope>
    <source>
        <strain evidence="1 2">LJC006</strain>
    </source>
</reference>
<dbReference type="Gene3D" id="3.20.20.150">
    <property type="entry name" value="Divalent-metal-dependent TIM barrel enzymes"/>
    <property type="match status" value="1"/>
</dbReference>
<evidence type="ECO:0000313" key="1">
    <source>
        <dbReference type="EMBL" id="RQW64429.1"/>
    </source>
</evidence>
<dbReference type="Proteomes" id="UP000281112">
    <property type="component" value="Unassembled WGS sequence"/>
</dbReference>
<dbReference type="PANTHER" id="PTHR42194:SF1">
    <property type="entry name" value="UPF0276 PROTEIN HI_1600"/>
    <property type="match status" value="1"/>
</dbReference>
<evidence type="ECO:0000313" key="2">
    <source>
        <dbReference type="Proteomes" id="UP000281112"/>
    </source>
</evidence>
<dbReference type="Pfam" id="PF05114">
    <property type="entry name" value="MbnB_TglH_ChrH"/>
    <property type="match status" value="1"/>
</dbReference>
<dbReference type="OrthoDB" id="9763101at2"/>
<name>A0A3N9TJE0_9VIBR</name>
<dbReference type="InterPro" id="IPR007801">
    <property type="entry name" value="MbnB/TglH/ChrH"/>
</dbReference>